<evidence type="ECO:0000313" key="4">
    <source>
        <dbReference type="Proteomes" id="UP000295509"/>
    </source>
</evidence>
<evidence type="ECO:0000256" key="2">
    <source>
        <dbReference type="SAM" id="SignalP"/>
    </source>
</evidence>
<dbReference type="AlphaFoldDB" id="A0A4R8LMD2"/>
<feature type="signal peptide" evidence="2">
    <location>
        <begin position="1"/>
        <end position="28"/>
    </location>
</feature>
<dbReference type="InterPro" id="IPR021847">
    <property type="entry name" value="DUF3443"/>
</dbReference>
<feature type="chain" id="PRO_5020334402" evidence="2">
    <location>
        <begin position="29"/>
        <end position="515"/>
    </location>
</feature>
<evidence type="ECO:0000256" key="1">
    <source>
        <dbReference type="SAM" id="MobiDB-lite"/>
    </source>
</evidence>
<feature type="compositionally biased region" description="Gly residues" evidence="1">
    <location>
        <begin position="120"/>
        <end position="137"/>
    </location>
</feature>
<name>A0A4R8LMD2_9BURK</name>
<feature type="compositionally biased region" description="Low complexity" evidence="1">
    <location>
        <begin position="84"/>
        <end position="119"/>
    </location>
</feature>
<organism evidence="3 4">
    <name type="scientific">Paraburkholderia rhizosphaerae</name>
    <dbReference type="NCBI Taxonomy" id="480658"/>
    <lineage>
        <taxon>Bacteria</taxon>
        <taxon>Pseudomonadati</taxon>
        <taxon>Pseudomonadota</taxon>
        <taxon>Betaproteobacteria</taxon>
        <taxon>Burkholderiales</taxon>
        <taxon>Burkholderiaceae</taxon>
        <taxon>Paraburkholderia</taxon>
    </lineage>
</organism>
<keyword evidence="4" id="KW-1185">Reference proteome</keyword>
<dbReference type="Proteomes" id="UP000295509">
    <property type="component" value="Unassembled WGS sequence"/>
</dbReference>
<sequence>MFKMRKHVKTIRFDHSLCAATFAAVALSACGGSGNDDSSGSQSWLGKPVEQVANTTVNNAVNGGRPGSASNGARQNGSAGSGTAGNNTSSGGTASSGTSGNGPSTVTPPSGGTTDTSGTGSSGGSSSGGDTPAGGGTPDTPPAVAVNTAPIVVDNALGVTVNQPYVTVTLCPPNARSGDASCVTLDHMLLDTGSIGVRVLSSSLGASLTARLPRQTGASNDSTGSAPLAQCTLFGSGYLWGSVRRADVTIGGMTARDLPVQIAGDAALPTTPDDCIARGGADLGSIDALGAKGIVGIGARARDFPLAAQTPLAANYYFCASGASCSAASVPLERQATNPVAGFATDNNGTLIRLPALPPNGQRSVTGELVFGVGTRSNNALPATAKILAVTGQGTLTTLYGNRSVPGIVDTGTNGFVFRDTSIAVGVNDWYAPQNTLSLAATLMSTTGLQAAVPFSIANAERLLEMDYAAHDNLGALSLSSNMFIWGLPFYYGRSVYTVLSGAQAGGKTGPFIAF</sequence>
<keyword evidence="2" id="KW-0732">Signal</keyword>
<dbReference type="Pfam" id="PF11925">
    <property type="entry name" value="DUF3443"/>
    <property type="match status" value="1"/>
</dbReference>
<feature type="region of interest" description="Disordered" evidence="1">
    <location>
        <begin position="58"/>
        <end position="143"/>
    </location>
</feature>
<gene>
    <name evidence="3" type="ORF">BX592_11697</name>
</gene>
<dbReference type="EMBL" id="SORE01000016">
    <property type="protein sequence ID" value="TDY44449.1"/>
    <property type="molecule type" value="Genomic_DNA"/>
</dbReference>
<evidence type="ECO:0000313" key="3">
    <source>
        <dbReference type="EMBL" id="TDY44449.1"/>
    </source>
</evidence>
<proteinExistence type="predicted"/>
<reference evidence="3 4" key="1">
    <citation type="submission" date="2019-03" db="EMBL/GenBank/DDBJ databases">
        <title>Genomic Encyclopedia of Type Strains, Phase III (KMG-III): the genomes of soil and plant-associated and newly described type strains.</title>
        <authorList>
            <person name="Whitman W."/>
        </authorList>
    </citation>
    <scope>NUCLEOTIDE SEQUENCE [LARGE SCALE GENOMIC DNA]</scope>
    <source>
        <strain evidence="3 4">LMG 29544</strain>
    </source>
</reference>
<protein>
    <submittedName>
        <fullName evidence="3">Uncharacterized protein DUF3443</fullName>
    </submittedName>
</protein>
<comment type="caution">
    <text evidence="3">The sequence shown here is derived from an EMBL/GenBank/DDBJ whole genome shotgun (WGS) entry which is preliminary data.</text>
</comment>
<accession>A0A4R8LMD2</accession>
<dbReference type="PROSITE" id="PS51257">
    <property type="entry name" value="PROKAR_LIPOPROTEIN"/>
    <property type="match status" value="1"/>
</dbReference>